<comment type="caution">
    <text evidence="2">The sequence shown here is derived from an EMBL/GenBank/DDBJ whole genome shotgun (WGS) entry which is preliminary data.</text>
</comment>
<dbReference type="Gene3D" id="3.40.50.720">
    <property type="entry name" value="NAD(P)-binding Rossmann-like Domain"/>
    <property type="match status" value="1"/>
</dbReference>
<evidence type="ECO:0000313" key="2">
    <source>
        <dbReference type="EMBL" id="MBB3136633.1"/>
    </source>
</evidence>
<dbReference type="InterPro" id="IPR052711">
    <property type="entry name" value="Zinc_ADH-like"/>
</dbReference>
<protein>
    <submittedName>
        <fullName evidence="2">NADPH:quinone reductase-like Zn-dependent oxidoreductase</fullName>
    </submittedName>
</protein>
<evidence type="ECO:0000259" key="1">
    <source>
        <dbReference type="SMART" id="SM00829"/>
    </source>
</evidence>
<dbReference type="InterPro" id="IPR013154">
    <property type="entry name" value="ADH-like_N"/>
</dbReference>
<dbReference type="AlphaFoldDB" id="A0A7W5BRC8"/>
<dbReference type="SMART" id="SM00829">
    <property type="entry name" value="PKS_ER"/>
    <property type="match status" value="1"/>
</dbReference>
<accession>A0A7W5BRC8</accession>
<dbReference type="InterPro" id="IPR011032">
    <property type="entry name" value="GroES-like_sf"/>
</dbReference>
<feature type="domain" description="Enoyl reductase (ER)" evidence="1">
    <location>
        <begin position="20"/>
        <end position="343"/>
    </location>
</feature>
<dbReference type="SUPFAM" id="SSF50129">
    <property type="entry name" value="GroES-like"/>
    <property type="match status" value="1"/>
</dbReference>
<reference evidence="2 3" key="1">
    <citation type="submission" date="2020-08" db="EMBL/GenBank/DDBJ databases">
        <title>Genomic Encyclopedia of Type Strains, Phase III (KMG-III): the genomes of soil and plant-associated and newly described type strains.</title>
        <authorList>
            <person name="Whitman W."/>
        </authorList>
    </citation>
    <scope>NUCLEOTIDE SEQUENCE [LARGE SCALE GENOMIC DNA]</scope>
    <source>
        <strain evidence="2 3">CECT 4113</strain>
    </source>
</reference>
<evidence type="ECO:0000313" key="3">
    <source>
        <dbReference type="Proteomes" id="UP000518315"/>
    </source>
</evidence>
<dbReference type="InterPro" id="IPR013149">
    <property type="entry name" value="ADH-like_C"/>
</dbReference>
<dbReference type="InterPro" id="IPR036291">
    <property type="entry name" value="NAD(P)-bd_dom_sf"/>
</dbReference>
<dbReference type="Pfam" id="PF08240">
    <property type="entry name" value="ADH_N"/>
    <property type="match status" value="1"/>
</dbReference>
<dbReference type="Pfam" id="PF00107">
    <property type="entry name" value="ADH_zinc_N"/>
    <property type="match status" value="1"/>
</dbReference>
<dbReference type="CDD" id="cd08276">
    <property type="entry name" value="MDR7"/>
    <property type="match status" value="1"/>
</dbReference>
<organism evidence="2 3">
    <name type="scientific">Rhizobium pisi</name>
    <dbReference type="NCBI Taxonomy" id="574561"/>
    <lineage>
        <taxon>Bacteria</taxon>
        <taxon>Pseudomonadati</taxon>
        <taxon>Pseudomonadota</taxon>
        <taxon>Alphaproteobacteria</taxon>
        <taxon>Hyphomicrobiales</taxon>
        <taxon>Rhizobiaceae</taxon>
        <taxon>Rhizobium/Agrobacterium group</taxon>
        <taxon>Rhizobium</taxon>
    </lineage>
</organism>
<dbReference type="InterPro" id="IPR020843">
    <property type="entry name" value="ER"/>
</dbReference>
<dbReference type="SUPFAM" id="SSF51735">
    <property type="entry name" value="NAD(P)-binding Rossmann-fold domains"/>
    <property type="match status" value="1"/>
</dbReference>
<dbReference type="PANTHER" id="PTHR45033:SF2">
    <property type="entry name" value="ZINC-TYPE ALCOHOL DEHYDROGENASE-LIKE PROTEIN C1773.06C"/>
    <property type="match status" value="1"/>
</dbReference>
<dbReference type="RefSeq" id="WP_131614038.1">
    <property type="nucleotide sequence ID" value="NZ_JACHXH010000016.1"/>
</dbReference>
<keyword evidence="3" id="KW-1185">Reference proteome</keyword>
<dbReference type="Gene3D" id="3.90.180.10">
    <property type="entry name" value="Medium-chain alcohol dehydrogenases, catalytic domain"/>
    <property type="match status" value="1"/>
</dbReference>
<proteinExistence type="predicted"/>
<dbReference type="Proteomes" id="UP000518315">
    <property type="component" value="Unassembled WGS sequence"/>
</dbReference>
<dbReference type="EMBL" id="JACHXH010000016">
    <property type="protein sequence ID" value="MBB3136633.1"/>
    <property type="molecule type" value="Genomic_DNA"/>
</dbReference>
<dbReference type="GO" id="GO:0016491">
    <property type="term" value="F:oxidoreductase activity"/>
    <property type="evidence" value="ECO:0007669"/>
    <property type="project" value="InterPro"/>
</dbReference>
<dbReference type="PANTHER" id="PTHR45033">
    <property type="match status" value="1"/>
</dbReference>
<gene>
    <name evidence="2" type="ORF">FHS26_004390</name>
</gene>
<name>A0A7W5BRC8_9HYPH</name>
<sequence>MTNTVSPNGGKMRAAKAFGFSLDEIRVVEDDAPVAGPGQILVKVKAATLNYRDLAVLTGTYIPGLPLPLVPASDACGEVVATGEGVSRFKVGDRVTPIYTQGWHDGRPTPEQRAKRTIGAPLGGVLQDFVVVPAEDAVHAPSNLTDAEAACLPIAALTAWSALSAGPMKAGDTVLLQGTGGVSLFALQFAKMSGARVVILSSSDEKLERAKALGADVGINYKTTPEWSMAVKAATDGRGADLIVETIGSSLPESLSCVSFGGTVAVVGFVAGYETKLNVRQLIGPMVRLQGIAVGSRRGFEDMNRAIELANIKPVIDSFYPLEDVAEAFKYMKKGSHFGKIAVNL</sequence>